<dbReference type="PANTHER" id="PTHR11733">
    <property type="entry name" value="ZINC METALLOPROTEASE FAMILY M13 NEPRILYSIN-RELATED"/>
    <property type="match status" value="1"/>
</dbReference>
<feature type="domain" description="Peptidase M13 C-terminal" evidence="7">
    <location>
        <begin position="329"/>
        <end position="535"/>
    </location>
</feature>
<accession>A0A9D4MJD5</accession>
<evidence type="ECO:0000259" key="8">
    <source>
        <dbReference type="Pfam" id="PF05649"/>
    </source>
</evidence>
<evidence type="ECO:0000313" key="9">
    <source>
        <dbReference type="EMBL" id="KAH3877144.1"/>
    </source>
</evidence>
<evidence type="ECO:0000313" key="10">
    <source>
        <dbReference type="Proteomes" id="UP000828390"/>
    </source>
</evidence>
<evidence type="ECO:0000256" key="3">
    <source>
        <dbReference type="ARBA" id="ARBA00022723"/>
    </source>
</evidence>
<evidence type="ECO:0000256" key="6">
    <source>
        <dbReference type="ARBA" id="ARBA00023049"/>
    </source>
</evidence>
<proteinExistence type="predicted"/>
<reference evidence="9" key="2">
    <citation type="submission" date="2020-11" db="EMBL/GenBank/DDBJ databases">
        <authorList>
            <person name="McCartney M.A."/>
            <person name="Auch B."/>
            <person name="Kono T."/>
            <person name="Mallez S."/>
            <person name="Becker A."/>
            <person name="Gohl D.M."/>
            <person name="Silverstein K.A.T."/>
            <person name="Koren S."/>
            <person name="Bechman K.B."/>
            <person name="Herman A."/>
            <person name="Abrahante J.E."/>
            <person name="Garbe J."/>
        </authorList>
    </citation>
    <scope>NUCLEOTIDE SEQUENCE</scope>
    <source>
        <strain evidence="9">Duluth1</strain>
        <tissue evidence="9">Whole animal</tissue>
    </source>
</reference>
<dbReference type="GO" id="GO:0046872">
    <property type="term" value="F:metal ion binding"/>
    <property type="evidence" value="ECO:0007669"/>
    <property type="project" value="UniProtKB-KW"/>
</dbReference>
<name>A0A9D4MJD5_DREPO</name>
<dbReference type="PANTHER" id="PTHR11733:SF195">
    <property type="entry name" value="ENDOTHELIN-CONVERTING ENZYME-LIKE 1"/>
    <property type="match status" value="1"/>
</dbReference>
<evidence type="ECO:0000256" key="2">
    <source>
        <dbReference type="ARBA" id="ARBA00022670"/>
    </source>
</evidence>
<comment type="caution">
    <text evidence="9">The sequence shown here is derived from an EMBL/GenBank/DDBJ whole genome shotgun (WGS) entry which is preliminary data.</text>
</comment>
<dbReference type="InterPro" id="IPR042089">
    <property type="entry name" value="Peptidase_M13_dom_2"/>
</dbReference>
<dbReference type="Proteomes" id="UP000828390">
    <property type="component" value="Unassembled WGS sequence"/>
</dbReference>
<dbReference type="CDD" id="cd08662">
    <property type="entry name" value="M13"/>
    <property type="match status" value="1"/>
</dbReference>
<organism evidence="9 10">
    <name type="scientific">Dreissena polymorpha</name>
    <name type="common">Zebra mussel</name>
    <name type="synonym">Mytilus polymorpha</name>
    <dbReference type="NCBI Taxonomy" id="45954"/>
    <lineage>
        <taxon>Eukaryota</taxon>
        <taxon>Metazoa</taxon>
        <taxon>Spiralia</taxon>
        <taxon>Lophotrochozoa</taxon>
        <taxon>Mollusca</taxon>
        <taxon>Bivalvia</taxon>
        <taxon>Autobranchia</taxon>
        <taxon>Heteroconchia</taxon>
        <taxon>Euheterodonta</taxon>
        <taxon>Imparidentia</taxon>
        <taxon>Neoheterodontei</taxon>
        <taxon>Myida</taxon>
        <taxon>Dreissenoidea</taxon>
        <taxon>Dreissenidae</taxon>
        <taxon>Dreissena</taxon>
    </lineage>
</organism>
<dbReference type="PROSITE" id="PS51885">
    <property type="entry name" value="NEPRILYSIN"/>
    <property type="match status" value="1"/>
</dbReference>
<keyword evidence="2" id="KW-0645">Protease</keyword>
<dbReference type="Pfam" id="PF05649">
    <property type="entry name" value="Peptidase_M13_N"/>
    <property type="match status" value="1"/>
</dbReference>
<keyword evidence="10" id="KW-1185">Reference proteome</keyword>
<evidence type="ECO:0000256" key="1">
    <source>
        <dbReference type="ARBA" id="ARBA00001947"/>
    </source>
</evidence>
<keyword evidence="3" id="KW-0479">Metal-binding</keyword>
<comment type="cofactor">
    <cofactor evidence="1">
        <name>Zn(2+)</name>
        <dbReference type="ChEBI" id="CHEBI:29105"/>
    </cofactor>
</comment>
<dbReference type="Gene3D" id="3.40.390.10">
    <property type="entry name" value="Collagenase (Catalytic Domain)"/>
    <property type="match status" value="1"/>
</dbReference>
<feature type="domain" description="Peptidase M13 N-terminal" evidence="8">
    <location>
        <begin position="6"/>
        <end position="264"/>
    </location>
</feature>
<feature type="non-terminal residue" evidence="9">
    <location>
        <position position="538"/>
    </location>
</feature>
<dbReference type="InterPro" id="IPR018497">
    <property type="entry name" value="Peptidase_M13_C"/>
</dbReference>
<dbReference type="InterPro" id="IPR008753">
    <property type="entry name" value="Peptidase_M13_N"/>
</dbReference>
<gene>
    <name evidence="9" type="ORF">DPMN_001000</name>
</gene>
<dbReference type="Pfam" id="PF01431">
    <property type="entry name" value="Peptidase_M13"/>
    <property type="match status" value="1"/>
</dbReference>
<evidence type="ECO:0000259" key="7">
    <source>
        <dbReference type="Pfam" id="PF01431"/>
    </source>
</evidence>
<dbReference type="EMBL" id="JAIWYP010000001">
    <property type="protein sequence ID" value="KAH3877144.1"/>
    <property type="molecule type" value="Genomic_DNA"/>
</dbReference>
<evidence type="ECO:0008006" key="11">
    <source>
        <dbReference type="Google" id="ProtNLM"/>
    </source>
</evidence>
<dbReference type="GO" id="GO:0004222">
    <property type="term" value="F:metalloendopeptidase activity"/>
    <property type="evidence" value="ECO:0007669"/>
    <property type="project" value="InterPro"/>
</dbReference>
<keyword evidence="4" id="KW-0378">Hydrolase</keyword>
<keyword evidence="6" id="KW-0482">Metalloprotease</keyword>
<keyword evidence="5" id="KW-0862">Zinc</keyword>
<dbReference type="InterPro" id="IPR024079">
    <property type="entry name" value="MetalloPept_cat_dom_sf"/>
</dbReference>
<protein>
    <recommendedName>
        <fullName evidence="11">Endothelin-converting enzyme 1</fullName>
    </recommendedName>
</protein>
<dbReference type="GO" id="GO:0005886">
    <property type="term" value="C:plasma membrane"/>
    <property type="evidence" value="ECO:0007669"/>
    <property type="project" value="TreeGrafter"/>
</dbReference>
<sequence>IDMAGMGMGWPYYTLPTAEQVRQHYRKFIRSVAQLLARDSGLSQDPAQLSTKIDNFVNDVFEIEFQLANITANTQPSSDPHNHENRISLTELNTQTNNVVDFVAFLRYMFGSTNVNGNTRVIVQEYDWIRRMLEMVANLPAENKTRMLSNYFIWRCARTYAQEISYEYTHLNRIFSDDVTGNQNFWGTWHHCFYHANRDMPDALGSLYAKQHFNDKNKDKAEEIVQYIKEQLIAAVDSNKFLDDPTKEKAKTKLKASTDKMGYPDIYLNDADIDNIYQDIAINRSDYFQNLLNLNAFEKADWTRRLTKREDKSRWLYNSYDTSMTFFNSWNQLLVPAGMLQFPVYEWTLPHYFNFGSMGSLVGHYIVHAIDNWGGNYDEHGVYGSWYTNASKVAYTKVEECFANAYMNKTMGPFQLSEQSPPQTVLTNGARFAWEGLAETSGVRLAYKAYKKWVADKGEERPTPLPHYTNDQSFFLSYAQTNCYNRADKLGFNYANRQRISEDIRVNTALSLLEEFTSTFQCPEGSKMRTQMSCDMYG</sequence>
<evidence type="ECO:0000256" key="5">
    <source>
        <dbReference type="ARBA" id="ARBA00022833"/>
    </source>
</evidence>
<dbReference type="AlphaFoldDB" id="A0A9D4MJD5"/>
<dbReference type="PRINTS" id="PR00786">
    <property type="entry name" value="NEPRILYSIN"/>
</dbReference>
<reference evidence="9" key="1">
    <citation type="journal article" date="2019" name="bioRxiv">
        <title>The Genome of the Zebra Mussel, Dreissena polymorpha: A Resource for Invasive Species Research.</title>
        <authorList>
            <person name="McCartney M.A."/>
            <person name="Auch B."/>
            <person name="Kono T."/>
            <person name="Mallez S."/>
            <person name="Zhang Y."/>
            <person name="Obille A."/>
            <person name="Becker A."/>
            <person name="Abrahante J.E."/>
            <person name="Garbe J."/>
            <person name="Badalamenti J.P."/>
            <person name="Herman A."/>
            <person name="Mangelson H."/>
            <person name="Liachko I."/>
            <person name="Sullivan S."/>
            <person name="Sone E.D."/>
            <person name="Koren S."/>
            <person name="Silverstein K.A.T."/>
            <person name="Beckman K.B."/>
            <person name="Gohl D.M."/>
        </authorList>
    </citation>
    <scope>NUCLEOTIDE SEQUENCE</scope>
    <source>
        <strain evidence="9">Duluth1</strain>
        <tissue evidence="9">Whole animal</tissue>
    </source>
</reference>
<dbReference type="Gene3D" id="1.10.1380.10">
    <property type="entry name" value="Neutral endopeptidase , domain2"/>
    <property type="match status" value="1"/>
</dbReference>
<dbReference type="SUPFAM" id="SSF55486">
    <property type="entry name" value="Metalloproteases ('zincins'), catalytic domain"/>
    <property type="match status" value="1"/>
</dbReference>
<dbReference type="GO" id="GO:0016485">
    <property type="term" value="P:protein processing"/>
    <property type="evidence" value="ECO:0007669"/>
    <property type="project" value="TreeGrafter"/>
</dbReference>
<evidence type="ECO:0000256" key="4">
    <source>
        <dbReference type="ARBA" id="ARBA00022801"/>
    </source>
</evidence>
<dbReference type="InterPro" id="IPR000718">
    <property type="entry name" value="Peptidase_M13"/>
</dbReference>